<keyword evidence="5" id="KW-0460">Magnesium</keyword>
<dbReference type="AlphaFoldDB" id="A0ABD5PHP7"/>
<organism evidence="8 9">
    <name type="scientific">Halobium salinum</name>
    <dbReference type="NCBI Taxonomy" id="1364940"/>
    <lineage>
        <taxon>Archaea</taxon>
        <taxon>Methanobacteriati</taxon>
        <taxon>Methanobacteriota</taxon>
        <taxon>Stenosarchaea group</taxon>
        <taxon>Halobacteria</taxon>
        <taxon>Halobacteriales</taxon>
        <taxon>Haloferacaceae</taxon>
        <taxon>Halobium</taxon>
    </lineage>
</organism>
<proteinExistence type="inferred from homology"/>
<keyword evidence="9" id="KW-1185">Reference proteome</keyword>
<dbReference type="InterPro" id="IPR002716">
    <property type="entry name" value="PIN_dom"/>
</dbReference>
<evidence type="ECO:0000256" key="3">
    <source>
        <dbReference type="ARBA" id="ARBA00022723"/>
    </source>
</evidence>
<evidence type="ECO:0000313" key="9">
    <source>
        <dbReference type="Proteomes" id="UP001595921"/>
    </source>
</evidence>
<dbReference type="GO" id="GO:0016787">
    <property type="term" value="F:hydrolase activity"/>
    <property type="evidence" value="ECO:0007669"/>
    <property type="project" value="UniProtKB-KW"/>
</dbReference>
<comment type="caution">
    <text evidence="8">The sequence shown here is derived from an EMBL/GenBank/DDBJ whole genome shotgun (WGS) entry which is preliminary data.</text>
</comment>
<dbReference type="SUPFAM" id="SSF88723">
    <property type="entry name" value="PIN domain-like"/>
    <property type="match status" value="1"/>
</dbReference>
<comment type="cofactor">
    <cofactor evidence="1">
        <name>Mg(2+)</name>
        <dbReference type="ChEBI" id="CHEBI:18420"/>
    </cofactor>
</comment>
<name>A0ABD5PHP7_9EURY</name>
<dbReference type="Pfam" id="PF01850">
    <property type="entry name" value="PIN"/>
    <property type="match status" value="1"/>
</dbReference>
<dbReference type="GO" id="GO:0004518">
    <property type="term" value="F:nuclease activity"/>
    <property type="evidence" value="ECO:0007669"/>
    <property type="project" value="UniProtKB-KW"/>
</dbReference>
<gene>
    <name evidence="8" type="ORF">ACFO0N_21030</name>
</gene>
<evidence type="ECO:0000256" key="5">
    <source>
        <dbReference type="ARBA" id="ARBA00022842"/>
    </source>
</evidence>
<dbReference type="Gene3D" id="3.40.50.1010">
    <property type="entry name" value="5'-nuclease"/>
    <property type="match status" value="1"/>
</dbReference>
<evidence type="ECO:0000256" key="1">
    <source>
        <dbReference type="ARBA" id="ARBA00001946"/>
    </source>
</evidence>
<dbReference type="PANTHER" id="PTHR33653:SF1">
    <property type="entry name" value="RIBONUCLEASE VAPC2"/>
    <property type="match status" value="1"/>
</dbReference>
<dbReference type="RefSeq" id="WP_267620619.1">
    <property type="nucleotide sequence ID" value="NZ_JAODIW010000005.1"/>
</dbReference>
<dbReference type="PANTHER" id="PTHR33653">
    <property type="entry name" value="RIBONUCLEASE VAPC2"/>
    <property type="match status" value="1"/>
</dbReference>
<evidence type="ECO:0000259" key="7">
    <source>
        <dbReference type="Pfam" id="PF01850"/>
    </source>
</evidence>
<dbReference type="InterPro" id="IPR029060">
    <property type="entry name" value="PIN-like_dom_sf"/>
</dbReference>
<keyword evidence="4" id="KW-0378">Hydrolase</keyword>
<evidence type="ECO:0000256" key="2">
    <source>
        <dbReference type="ARBA" id="ARBA00022722"/>
    </source>
</evidence>
<dbReference type="Proteomes" id="UP001595921">
    <property type="component" value="Unassembled WGS sequence"/>
</dbReference>
<evidence type="ECO:0000256" key="6">
    <source>
        <dbReference type="ARBA" id="ARBA00038093"/>
    </source>
</evidence>
<dbReference type="InterPro" id="IPR050556">
    <property type="entry name" value="Type_II_TA_system_RNase"/>
</dbReference>
<keyword evidence="2" id="KW-0540">Nuclease</keyword>
<evidence type="ECO:0000313" key="8">
    <source>
        <dbReference type="EMBL" id="MFC4360437.1"/>
    </source>
</evidence>
<keyword evidence="3" id="KW-0479">Metal-binding</keyword>
<protein>
    <submittedName>
        <fullName evidence="8">PIN domain-containing protein</fullName>
    </submittedName>
</protein>
<dbReference type="GO" id="GO:0046872">
    <property type="term" value="F:metal ion binding"/>
    <property type="evidence" value="ECO:0007669"/>
    <property type="project" value="UniProtKB-KW"/>
</dbReference>
<feature type="domain" description="PIN" evidence="7">
    <location>
        <begin position="3"/>
        <end position="123"/>
    </location>
</feature>
<comment type="similarity">
    <text evidence="6">Belongs to the PINc/VapC protein family.</text>
</comment>
<accession>A0ABD5PHP7</accession>
<evidence type="ECO:0000256" key="4">
    <source>
        <dbReference type="ARBA" id="ARBA00022801"/>
    </source>
</evidence>
<dbReference type="EMBL" id="JBHSDS010000017">
    <property type="protein sequence ID" value="MFC4360437.1"/>
    <property type="molecule type" value="Genomic_DNA"/>
</dbReference>
<sequence length="131" mass="14942">MKFLDTTFLIDHQNGESRVEDYLSEHESETLVTSTINLKEIAVGRFLIQSPTPTQQDIRNDFQWVRVEPYLLSHGLEAAEIEAELREAGEYHEKLATDILLAGVANDLGAPVVTDNTKDFEKFERIEVESY</sequence>
<reference evidence="8 9" key="1">
    <citation type="journal article" date="2019" name="Int. J. Syst. Evol. Microbiol.">
        <title>The Global Catalogue of Microorganisms (GCM) 10K type strain sequencing project: providing services to taxonomists for standard genome sequencing and annotation.</title>
        <authorList>
            <consortium name="The Broad Institute Genomics Platform"/>
            <consortium name="The Broad Institute Genome Sequencing Center for Infectious Disease"/>
            <person name="Wu L."/>
            <person name="Ma J."/>
        </authorList>
    </citation>
    <scope>NUCLEOTIDE SEQUENCE [LARGE SCALE GENOMIC DNA]</scope>
    <source>
        <strain evidence="8 9">CGMCC 1.12553</strain>
    </source>
</reference>